<proteinExistence type="predicted"/>
<protein>
    <submittedName>
        <fullName evidence="1">Uncharacterized protein</fullName>
    </submittedName>
</protein>
<accession>A0A836BSS1</accession>
<comment type="caution">
    <text evidence="1">The sequence shown here is derived from an EMBL/GenBank/DDBJ whole genome shotgun (WGS) entry which is preliminary data.</text>
</comment>
<dbReference type="Proteomes" id="UP000612055">
    <property type="component" value="Unassembled WGS sequence"/>
</dbReference>
<dbReference type="AlphaFoldDB" id="A0A836BSS1"/>
<sequence>MMRYLTKYPTVSVDSFDMFVACPPKHDSSTQAYYPCPASFTGFSLLMGVDRCQTSKAAKDLKIFAKSASNPPGMMLYPGAALNGVKALLCSDAVRHSYAVALELCTGLRIATGPNTASPAKQALNDAGHTLDFALDILTRPTMLLLAFC</sequence>
<evidence type="ECO:0000313" key="1">
    <source>
        <dbReference type="EMBL" id="KAG2487766.1"/>
    </source>
</evidence>
<reference evidence="1" key="1">
    <citation type="journal article" date="2020" name="bioRxiv">
        <title>Comparative genomics of Chlamydomonas.</title>
        <authorList>
            <person name="Craig R.J."/>
            <person name="Hasan A.R."/>
            <person name="Ness R.W."/>
            <person name="Keightley P.D."/>
        </authorList>
    </citation>
    <scope>NUCLEOTIDE SEQUENCE</scope>
    <source>
        <strain evidence="1">CCAP 11/70</strain>
    </source>
</reference>
<keyword evidence="2" id="KW-1185">Reference proteome</keyword>
<dbReference type="EMBL" id="JAEHOE010000092">
    <property type="protein sequence ID" value="KAG2487766.1"/>
    <property type="molecule type" value="Genomic_DNA"/>
</dbReference>
<gene>
    <name evidence="1" type="ORF">HYH03_013611</name>
</gene>
<name>A0A836BSS1_9CHLO</name>
<organism evidence="1 2">
    <name type="scientific">Edaphochlamys debaryana</name>
    <dbReference type="NCBI Taxonomy" id="47281"/>
    <lineage>
        <taxon>Eukaryota</taxon>
        <taxon>Viridiplantae</taxon>
        <taxon>Chlorophyta</taxon>
        <taxon>core chlorophytes</taxon>
        <taxon>Chlorophyceae</taxon>
        <taxon>CS clade</taxon>
        <taxon>Chlamydomonadales</taxon>
        <taxon>Chlamydomonadales incertae sedis</taxon>
        <taxon>Edaphochlamys</taxon>
    </lineage>
</organism>
<evidence type="ECO:0000313" key="2">
    <source>
        <dbReference type="Proteomes" id="UP000612055"/>
    </source>
</evidence>